<dbReference type="Proteomes" id="UP000199488">
    <property type="component" value="Unassembled WGS sequence"/>
</dbReference>
<dbReference type="EMBL" id="FNNC01000003">
    <property type="protein sequence ID" value="SDW53449.1"/>
    <property type="molecule type" value="Genomic_DNA"/>
</dbReference>
<sequence length="311" mass="35276">MALFGKKKQSSQGDAVKPDEMADQTPADEETIDEAHDDSGRTVETTLSLHPEAEIPEEDEYYLRFLNGEAPRLKPGQVALSGISAQRDENGLMLVTAFIRNGAEKAIRLKQSTVLLMSNDNKVIAKKKVDLSGVGDIPPRSARPWNFYFAPKEQLQQEFPKDGWKIGFHVDKPKREHHLDLADSWKNALSEQQVDKLKDMIRDMKPPRPGEVNFMGMRAVQSENGDLHVTLLIRNGGNNELKLDNVPLQVEDAHEEVIARGGFKLDNFAVQPFSSRPWTFVFPHRLLKKEEIDLSKWRAYPIKKKQDENNA</sequence>
<accession>A0A1H2UD31</accession>
<dbReference type="AlphaFoldDB" id="A0A1H2UD31"/>
<proteinExistence type="predicted"/>
<reference evidence="2 3" key="1">
    <citation type="submission" date="2016-10" db="EMBL/GenBank/DDBJ databases">
        <authorList>
            <person name="de Groot N.N."/>
        </authorList>
    </citation>
    <scope>NUCLEOTIDE SEQUENCE [LARGE SCALE GENOMIC DNA]</scope>
    <source>
        <strain evidence="2 3">DSM 23126</strain>
    </source>
</reference>
<keyword evidence="3" id="KW-1185">Reference proteome</keyword>
<dbReference type="InterPro" id="IPR030910">
    <property type="entry name" value="SLAP_dom"/>
</dbReference>
<name>A0A1H2UD31_9BACI</name>
<feature type="region of interest" description="Disordered" evidence="1">
    <location>
        <begin position="1"/>
        <end position="51"/>
    </location>
</feature>
<dbReference type="InterPro" id="IPR030911">
    <property type="entry name" value="Sec_acc_SLAP"/>
</dbReference>
<evidence type="ECO:0000313" key="3">
    <source>
        <dbReference type="Proteomes" id="UP000199488"/>
    </source>
</evidence>
<organism evidence="2 3">
    <name type="scientific">Marinococcus luteus</name>
    <dbReference type="NCBI Taxonomy" id="1122204"/>
    <lineage>
        <taxon>Bacteria</taxon>
        <taxon>Bacillati</taxon>
        <taxon>Bacillota</taxon>
        <taxon>Bacilli</taxon>
        <taxon>Bacillales</taxon>
        <taxon>Bacillaceae</taxon>
        <taxon>Marinococcus</taxon>
    </lineage>
</organism>
<dbReference type="RefSeq" id="WP_091613607.1">
    <property type="nucleotide sequence ID" value="NZ_FNNC01000003.1"/>
</dbReference>
<dbReference type="STRING" id="1122204.SAMN05421781_1649"/>
<dbReference type="OrthoDB" id="1907642at2"/>
<protein>
    <submittedName>
        <fullName evidence="2">Accessory Sec system S-layer assembly protein</fullName>
    </submittedName>
</protein>
<dbReference type="NCBIfam" id="TIGR04398">
    <property type="entry name" value="SLAP_DUP"/>
    <property type="match status" value="2"/>
</dbReference>
<evidence type="ECO:0000256" key="1">
    <source>
        <dbReference type="SAM" id="MobiDB-lite"/>
    </source>
</evidence>
<dbReference type="NCBIfam" id="TIGR04399">
    <property type="entry name" value="acc_Sec_SLAP"/>
    <property type="match status" value="1"/>
</dbReference>
<evidence type="ECO:0000313" key="2">
    <source>
        <dbReference type="EMBL" id="SDW53449.1"/>
    </source>
</evidence>
<gene>
    <name evidence="2" type="ORF">SAMN05421781_1649</name>
</gene>